<feature type="compositionally biased region" description="Polar residues" evidence="1">
    <location>
        <begin position="148"/>
        <end position="167"/>
    </location>
</feature>
<reference evidence="3" key="1">
    <citation type="journal article" date="2015" name="Nat. Genet.">
        <title>The genome and transcriptome of the zoonotic hookworm Ancylostoma ceylanicum identify infection-specific gene families.</title>
        <authorList>
            <person name="Schwarz E.M."/>
            <person name="Hu Y."/>
            <person name="Antoshechkin I."/>
            <person name="Miller M.M."/>
            <person name="Sternberg P.W."/>
            <person name="Aroian R.V."/>
        </authorList>
    </citation>
    <scope>NUCLEOTIDE SEQUENCE</scope>
    <source>
        <strain evidence="3">HY135</strain>
    </source>
</reference>
<dbReference type="EMBL" id="JARK01001373">
    <property type="protein sequence ID" value="EYC15170.1"/>
    <property type="molecule type" value="Genomic_DNA"/>
</dbReference>
<organism evidence="2 3">
    <name type="scientific">Ancylostoma ceylanicum</name>
    <dbReference type="NCBI Taxonomy" id="53326"/>
    <lineage>
        <taxon>Eukaryota</taxon>
        <taxon>Metazoa</taxon>
        <taxon>Ecdysozoa</taxon>
        <taxon>Nematoda</taxon>
        <taxon>Chromadorea</taxon>
        <taxon>Rhabditida</taxon>
        <taxon>Rhabditina</taxon>
        <taxon>Rhabditomorpha</taxon>
        <taxon>Strongyloidea</taxon>
        <taxon>Ancylostomatidae</taxon>
        <taxon>Ancylostomatinae</taxon>
        <taxon>Ancylostoma</taxon>
    </lineage>
</organism>
<evidence type="ECO:0000256" key="1">
    <source>
        <dbReference type="SAM" id="MobiDB-lite"/>
    </source>
</evidence>
<gene>
    <name evidence="2" type="primary">Acey_s0037.g3362</name>
    <name evidence="2" type="ORF">Y032_0037g3362</name>
</gene>
<dbReference type="AlphaFoldDB" id="A0A016UJ14"/>
<dbReference type="Proteomes" id="UP000024635">
    <property type="component" value="Unassembled WGS sequence"/>
</dbReference>
<sequence length="213" mass="23665">MIHEGGFCYGTMANHERCDCEQSQYSMGSTTCGEGTRTDYVHHPQCQCGLNRNRRTEPTEDGDATPPYIGGRPVWHFRRQEHQAACAPSLPFLPLSFYPSGDMNNNSIWVRPRYPNFTVPYLPNFATSHQRNVSSPTNFTVDGIMGETDNSSPSSSGQPTEANTAAQPTVVVKEEPPDDVDDPPPPKRIRGFTINEILEIDDDPQDQVSSQGF</sequence>
<accession>A0A016UJ14</accession>
<proteinExistence type="predicted"/>
<evidence type="ECO:0000313" key="3">
    <source>
        <dbReference type="Proteomes" id="UP000024635"/>
    </source>
</evidence>
<evidence type="ECO:0000313" key="2">
    <source>
        <dbReference type="EMBL" id="EYC15170.1"/>
    </source>
</evidence>
<protein>
    <submittedName>
        <fullName evidence="2">Uncharacterized protein</fullName>
    </submittedName>
</protein>
<comment type="caution">
    <text evidence="2">The sequence shown here is derived from an EMBL/GenBank/DDBJ whole genome shotgun (WGS) entry which is preliminary data.</text>
</comment>
<feature type="region of interest" description="Disordered" evidence="1">
    <location>
        <begin position="129"/>
        <end position="213"/>
    </location>
</feature>
<name>A0A016UJ14_9BILA</name>
<keyword evidence="3" id="KW-1185">Reference proteome</keyword>
<feature type="compositionally biased region" description="Polar residues" evidence="1">
    <location>
        <begin position="129"/>
        <end position="140"/>
    </location>
</feature>